<gene>
    <name evidence="1" type="ORF">N7G274_004230</name>
</gene>
<accession>A0ABR4ADG2</accession>
<proteinExistence type="predicted"/>
<protein>
    <submittedName>
        <fullName evidence="1">Uncharacterized protein</fullName>
    </submittedName>
</protein>
<comment type="caution">
    <text evidence="1">The sequence shown here is derived from an EMBL/GenBank/DDBJ whole genome shotgun (WGS) entry which is preliminary data.</text>
</comment>
<dbReference type="Proteomes" id="UP001590950">
    <property type="component" value="Unassembled WGS sequence"/>
</dbReference>
<evidence type="ECO:0000313" key="2">
    <source>
        <dbReference type="Proteomes" id="UP001590950"/>
    </source>
</evidence>
<name>A0ABR4ADG2_9LECA</name>
<keyword evidence="2" id="KW-1185">Reference proteome</keyword>
<reference evidence="1 2" key="1">
    <citation type="submission" date="2024-09" db="EMBL/GenBank/DDBJ databases">
        <title>Rethinking Asexuality: The Enigmatic Case of Functional Sexual Genes in Lepraria (Stereocaulaceae).</title>
        <authorList>
            <person name="Doellman M."/>
            <person name="Sun Y."/>
            <person name="Barcenas-Pena A."/>
            <person name="Lumbsch H.T."/>
            <person name="Grewe F."/>
        </authorList>
    </citation>
    <scope>NUCLEOTIDE SEQUENCE [LARGE SCALE GENOMIC DNA]</scope>
    <source>
        <strain evidence="1 2">Mercado 3170</strain>
    </source>
</reference>
<organism evidence="1 2">
    <name type="scientific">Stereocaulon virgatum</name>
    <dbReference type="NCBI Taxonomy" id="373712"/>
    <lineage>
        <taxon>Eukaryota</taxon>
        <taxon>Fungi</taxon>
        <taxon>Dikarya</taxon>
        <taxon>Ascomycota</taxon>
        <taxon>Pezizomycotina</taxon>
        <taxon>Lecanoromycetes</taxon>
        <taxon>OSLEUM clade</taxon>
        <taxon>Lecanoromycetidae</taxon>
        <taxon>Lecanorales</taxon>
        <taxon>Lecanorineae</taxon>
        <taxon>Stereocaulaceae</taxon>
        <taxon>Stereocaulon</taxon>
    </lineage>
</organism>
<dbReference type="EMBL" id="JBEFKJ010000012">
    <property type="protein sequence ID" value="KAL2043170.1"/>
    <property type="molecule type" value="Genomic_DNA"/>
</dbReference>
<sequence>MRRAGRVRRQHNLCIPHVTYEGCNPHTLASVSKRKRERMECIKADVLRPGDLHPHIRKFEDTVLATTTNGPVSTSRDVDQDSIQKTLHKSATERWAGSFVMQLKFFLGLRFDLLLDDLASDVPFLPSAITLSTLLDIRN</sequence>
<evidence type="ECO:0000313" key="1">
    <source>
        <dbReference type="EMBL" id="KAL2043170.1"/>
    </source>
</evidence>